<dbReference type="GO" id="GO:0016094">
    <property type="term" value="P:polyprenol biosynthetic process"/>
    <property type="evidence" value="ECO:0007669"/>
    <property type="project" value="TreeGrafter"/>
</dbReference>
<feature type="binding site" evidence="2">
    <location>
        <position position="209"/>
    </location>
    <ligand>
        <name>Mg(2+)</name>
        <dbReference type="ChEBI" id="CHEBI:18420"/>
    </ligand>
</feature>
<gene>
    <name evidence="2" type="primary">uppS</name>
    <name evidence="3" type="ORF">THITH_10440</name>
</gene>
<dbReference type="HOGENOM" id="CLU_038505_1_2_6"/>
<dbReference type="GO" id="GO:0008360">
    <property type="term" value="P:regulation of cell shape"/>
    <property type="evidence" value="ECO:0007669"/>
    <property type="project" value="UniProtKB-KW"/>
</dbReference>
<comment type="function">
    <text evidence="2">Catalyzes the sequential condensation of isopentenyl diphosphate (IPP) with (2E,6E)-farnesyl diphosphate (E,E-FPP) to yield (2Z,6Z,10Z,14Z,18Z,22Z,26Z,30Z,34E,38E)-undecaprenyl diphosphate (di-trans,octa-cis-UPP). UPP is the precursor of glycosyl carrier lipid in the biosynthesis of bacterial cell wall polysaccharide components such as peptidoglycan and lipopolysaccharide.</text>
</comment>
<dbReference type="GO" id="GO:0008834">
    <property type="term" value="F:ditrans,polycis-undecaprenyl-diphosphate synthase [(2E,6E)-farnesyl-diphosphate specific] activity"/>
    <property type="evidence" value="ECO:0007669"/>
    <property type="project" value="UniProtKB-UniRule"/>
</dbReference>
<reference evidence="3 4" key="1">
    <citation type="submission" date="2013-12" db="EMBL/GenBank/DDBJ databases">
        <authorList>
            <consortium name="DOE Joint Genome Institute"/>
            <person name="Muyzer G."/>
            <person name="Huntemann M."/>
            <person name="Han J."/>
            <person name="Chen A."/>
            <person name="Kyrpides N."/>
            <person name="Mavromatis K."/>
            <person name="Markowitz V."/>
            <person name="Palaniappan K."/>
            <person name="Ivanova N."/>
            <person name="Schaumberg A."/>
            <person name="Pati A."/>
            <person name="Liolios K."/>
            <person name="Nordberg H.P."/>
            <person name="Cantor M.N."/>
            <person name="Hua S.X."/>
            <person name="Woyke T."/>
        </authorList>
    </citation>
    <scope>NUCLEOTIDE SEQUENCE [LARGE SCALE GENOMIC DNA]</scope>
    <source>
        <strain evidence="3 4">ARh 1</strain>
    </source>
</reference>
<comment type="catalytic activity">
    <reaction evidence="2">
        <text>8 isopentenyl diphosphate + (2E,6E)-farnesyl diphosphate = di-trans,octa-cis-undecaprenyl diphosphate + 8 diphosphate</text>
        <dbReference type="Rhea" id="RHEA:27551"/>
        <dbReference type="ChEBI" id="CHEBI:33019"/>
        <dbReference type="ChEBI" id="CHEBI:58405"/>
        <dbReference type="ChEBI" id="CHEBI:128769"/>
        <dbReference type="ChEBI" id="CHEBI:175763"/>
        <dbReference type="EC" id="2.5.1.31"/>
    </reaction>
</comment>
<dbReference type="Pfam" id="PF01255">
    <property type="entry name" value="Prenyltransf"/>
    <property type="match status" value="1"/>
</dbReference>
<comment type="subunit">
    <text evidence="2">Homodimer.</text>
</comment>
<dbReference type="NCBIfam" id="TIGR00055">
    <property type="entry name" value="uppS"/>
    <property type="match status" value="1"/>
</dbReference>
<feature type="active site" description="Proton acceptor" evidence="2">
    <location>
        <position position="75"/>
    </location>
</feature>
<evidence type="ECO:0000256" key="2">
    <source>
        <dbReference type="HAMAP-Rule" id="MF_01139"/>
    </source>
</evidence>
<keyword evidence="1 2" id="KW-0808">Transferase</keyword>
<feature type="binding site" evidence="2">
    <location>
        <begin position="72"/>
        <end position="74"/>
    </location>
    <ligand>
        <name>substrate</name>
    </ligand>
</feature>
<keyword evidence="2" id="KW-0961">Cell wall biogenesis/degradation</keyword>
<feature type="binding site" evidence="2">
    <location>
        <position position="76"/>
    </location>
    <ligand>
        <name>substrate</name>
    </ligand>
</feature>
<dbReference type="Gene3D" id="3.40.1180.10">
    <property type="entry name" value="Decaprenyl diphosphate synthase-like"/>
    <property type="match status" value="1"/>
</dbReference>
<feature type="binding site" evidence="2">
    <location>
        <position position="40"/>
    </location>
    <ligand>
        <name>substrate</name>
    </ligand>
</feature>
<accession>W0DJ14</accession>
<dbReference type="EMBL" id="CP007029">
    <property type="protein sequence ID" value="AHE98599.1"/>
    <property type="molecule type" value="Genomic_DNA"/>
</dbReference>
<dbReference type="FunFam" id="3.40.1180.10:FF:000001">
    <property type="entry name" value="(2E,6E)-farnesyl-diphosphate-specific ditrans,polycis-undecaprenyl-diphosphate synthase"/>
    <property type="match status" value="1"/>
</dbReference>
<dbReference type="InterPro" id="IPR001441">
    <property type="entry name" value="UPP_synth-like"/>
</dbReference>
<dbReference type="PANTHER" id="PTHR10291">
    <property type="entry name" value="DEHYDRODOLICHYL DIPHOSPHATE SYNTHASE FAMILY MEMBER"/>
    <property type="match status" value="1"/>
</dbReference>
<name>W0DJ14_9GAMM</name>
<comment type="similarity">
    <text evidence="2">Belongs to the UPP synthase family.</text>
</comment>
<evidence type="ECO:0000313" key="3">
    <source>
        <dbReference type="EMBL" id="AHE98599.1"/>
    </source>
</evidence>
<dbReference type="InterPro" id="IPR036424">
    <property type="entry name" value="UPP_synth-like_sf"/>
</dbReference>
<dbReference type="PANTHER" id="PTHR10291:SF0">
    <property type="entry name" value="DEHYDRODOLICHYL DIPHOSPHATE SYNTHASE 2"/>
    <property type="match status" value="1"/>
</dbReference>
<dbReference type="GO" id="GO:0000287">
    <property type="term" value="F:magnesium ion binding"/>
    <property type="evidence" value="ECO:0007669"/>
    <property type="project" value="UniProtKB-UniRule"/>
</dbReference>
<sequence length="251" mass="27808">MSASAPQSADAAPAAGRAPAHVAIIMDGNGRWAHARGLSRSEGHREGLKATRRAVEFFANRGVRALTLFAFSSENWQRPQSEVDALFDLFVTAIEAELPELSEKGIRLRFIGERADFPQPLQQRMAEAEAATAENEVMTLVVALGYGGRWDILQAAQRWLRDSPGDAPDPERFEDYLSTAGLPPVDMLIRTGGEQRISNFLLWQSAYAELVFLDALWPDVTEQELSGTLETYLKRQRRFGRTPHQAEAGNA</sequence>
<dbReference type="KEGG" id="tti:THITH_10440"/>
<feature type="binding site" evidence="2">
    <location>
        <begin position="196"/>
        <end position="198"/>
    </location>
    <ligand>
        <name>substrate</name>
    </ligand>
</feature>
<dbReference type="STRING" id="713585.THITH_10440"/>
<dbReference type="OrthoDB" id="4191603at2"/>
<dbReference type="Proteomes" id="UP000005289">
    <property type="component" value="Chromosome"/>
</dbReference>
<keyword evidence="4" id="KW-1185">Reference proteome</keyword>
<dbReference type="GO" id="GO:0005829">
    <property type="term" value="C:cytosol"/>
    <property type="evidence" value="ECO:0007669"/>
    <property type="project" value="TreeGrafter"/>
</dbReference>
<dbReference type="EC" id="2.5.1.31" evidence="2"/>
<organism evidence="3 4">
    <name type="scientific">Thioalkalivibrio paradoxus ARh 1</name>
    <dbReference type="NCBI Taxonomy" id="713585"/>
    <lineage>
        <taxon>Bacteria</taxon>
        <taxon>Pseudomonadati</taxon>
        <taxon>Pseudomonadota</taxon>
        <taxon>Gammaproteobacteria</taxon>
        <taxon>Chromatiales</taxon>
        <taxon>Ectothiorhodospiraceae</taxon>
        <taxon>Thioalkalivibrio</taxon>
    </lineage>
</organism>
<proteinExistence type="inferred from homology"/>
<dbReference type="GO" id="GO:0071555">
    <property type="term" value="P:cell wall organization"/>
    <property type="evidence" value="ECO:0007669"/>
    <property type="project" value="UniProtKB-KW"/>
</dbReference>
<feature type="binding site" evidence="2">
    <location>
        <position position="32"/>
    </location>
    <ligand>
        <name>substrate</name>
    </ligand>
</feature>
<feature type="binding site" evidence="2">
    <location>
        <begin position="28"/>
        <end position="31"/>
    </location>
    <ligand>
        <name>substrate</name>
    </ligand>
</feature>
<feature type="binding site" evidence="2">
    <location>
        <position position="78"/>
    </location>
    <ligand>
        <name>substrate</name>
    </ligand>
</feature>
<feature type="binding site" evidence="2">
    <location>
        <position position="44"/>
    </location>
    <ligand>
        <name>substrate</name>
    </ligand>
</feature>
<feature type="binding site" evidence="2">
    <location>
        <position position="190"/>
    </location>
    <ligand>
        <name>substrate</name>
    </ligand>
</feature>
<feature type="active site" evidence="2">
    <location>
        <position position="27"/>
    </location>
</feature>
<dbReference type="InterPro" id="IPR018520">
    <property type="entry name" value="UPP_synth-like_CS"/>
</dbReference>
<keyword evidence="2" id="KW-0133">Cell shape</keyword>
<keyword evidence="2" id="KW-0573">Peptidoglycan synthesis</keyword>
<dbReference type="SUPFAM" id="SSF64005">
    <property type="entry name" value="Undecaprenyl diphosphate synthase"/>
    <property type="match status" value="1"/>
</dbReference>
<evidence type="ECO:0000313" key="4">
    <source>
        <dbReference type="Proteomes" id="UP000005289"/>
    </source>
</evidence>
<dbReference type="HAMAP" id="MF_01139">
    <property type="entry name" value="ISPT"/>
    <property type="match status" value="1"/>
</dbReference>
<dbReference type="CDD" id="cd00475">
    <property type="entry name" value="Cis_IPPS"/>
    <property type="match status" value="1"/>
</dbReference>
<feature type="binding site" evidence="2">
    <location>
        <position position="27"/>
    </location>
    <ligand>
        <name>Mg(2+)</name>
        <dbReference type="ChEBI" id="CHEBI:18420"/>
    </ligand>
</feature>
<dbReference type="PROSITE" id="PS01066">
    <property type="entry name" value="UPP_SYNTHASE"/>
    <property type="match status" value="1"/>
</dbReference>
<dbReference type="AlphaFoldDB" id="W0DJ14"/>
<evidence type="ECO:0000256" key="1">
    <source>
        <dbReference type="ARBA" id="ARBA00022679"/>
    </source>
</evidence>
<comment type="cofactor">
    <cofactor evidence="2">
        <name>Mg(2+)</name>
        <dbReference type="ChEBI" id="CHEBI:18420"/>
    </cofactor>
    <text evidence="2">Binds 2 magnesium ions per subunit.</text>
</comment>
<dbReference type="RefSeq" id="WP_006748223.1">
    <property type="nucleotide sequence ID" value="NZ_CP007029.1"/>
</dbReference>
<keyword evidence="2" id="KW-0460">Magnesium</keyword>
<protein>
    <recommendedName>
        <fullName evidence="2">Ditrans,polycis-undecaprenyl-diphosphate synthase ((2E,6E)-farnesyl-diphosphate specific)</fullName>
        <ecNumber evidence="2">2.5.1.31</ecNumber>
    </recommendedName>
    <alternativeName>
        <fullName evidence="2">Ditrans,polycis-undecaprenylcistransferase</fullName>
    </alternativeName>
    <alternativeName>
        <fullName evidence="2">Undecaprenyl diphosphate synthase</fullName>
        <shortName evidence="2">UDS</shortName>
    </alternativeName>
    <alternativeName>
        <fullName evidence="2">Undecaprenyl pyrophosphate synthase</fullName>
        <shortName evidence="2">UPP synthase</shortName>
    </alternativeName>
</protein>
<dbReference type="GO" id="GO:0009252">
    <property type="term" value="P:peptidoglycan biosynthetic process"/>
    <property type="evidence" value="ECO:0007669"/>
    <property type="project" value="UniProtKB-UniRule"/>
</dbReference>
<keyword evidence="2" id="KW-0479">Metal-binding</keyword>